<feature type="compositionally biased region" description="Basic and acidic residues" evidence="4">
    <location>
        <begin position="256"/>
        <end position="265"/>
    </location>
</feature>
<keyword evidence="3" id="KW-0175">Coiled coil</keyword>
<evidence type="ECO:0000256" key="3">
    <source>
        <dbReference type="ARBA" id="ARBA00023054"/>
    </source>
</evidence>
<protein>
    <recommendedName>
        <fullName evidence="2">Protein SPT2 homolog</fullName>
    </recommendedName>
</protein>
<evidence type="ECO:0000256" key="2">
    <source>
        <dbReference type="ARBA" id="ARBA00013786"/>
    </source>
</evidence>
<feature type="compositionally biased region" description="Basic and acidic residues" evidence="4">
    <location>
        <begin position="440"/>
        <end position="450"/>
    </location>
</feature>
<dbReference type="PANTHER" id="PTHR22691:SF8">
    <property type="entry name" value="PROTEIN SPT2 HOMOLOG"/>
    <property type="match status" value="1"/>
</dbReference>
<feature type="compositionally biased region" description="Polar residues" evidence="4">
    <location>
        <begin position="310"/>
        <end position="323"/>
    </location>
</feature>
<feature type="compositionally biased region" description="Polar residues" evidence="4">
    <location>
        <begin position="530"/>
        <end position="542"/>
    </location>
</feature>
<feature type="compositionally biased region" description="Basic and acidic residues" evidence="4">
    <location>
        <begin position="333"/>
        <end position="354"/>
    </location>
</feature>
<feature type="region of interest" description="Disordered" evidence="4">
    <location>
        <begin position="1"/>
        <end position="224"/>
    </location>
</feature>
<feature type="compositionally biased region" description="Basic and acidic residues" evidence="4">
    <location>
        <begin position="194"/>
        <end position="221"/>
    </location>
</feature>
<dbReference type="PANTHER" id="PTHR22691">
    <property type="entry name" value="YEAST SPT2-RELATED"/>
    <property type="match status" value="1"/>
</dbReference>
<feature type="compositionally biased region" description="Basic and acidic residues" evidence="4">
    <location>
        <begin position="361"/>
        <end position="403"/>
    </location>
</feature>
<feature type="domain" description="SPT2 homolog N-terminal" evidence="5">
    <location>
        <begin position="1"/>
        <end position="66"/>
    </location>
</feature>
<reference evidence="6" key="1">
    <citation type="submission" date="2022-11" db="EMBL/GenBank/DDBJ databases">
        <title>Centuries of genome instability and evolution in soft-shell clam transmissible cancer (bioRxiv).</title>
        <authorList>
            <person name="Hart S.F.M."/>
            <person name="Yonemitsu M.A."/>
            <person name="Giersch R.M."/>
            <person name="Beal B.F."/>
            <person name="Arriagada G."/>
            <person name="Davis B.W."/>
            <person name="Ostrander E.A."/>
            <person name="Goff S.P."/>
            <person name="Metzger M.J."/>
        </authorList>
    </citation>
    <scope>NUCLEOTIDE SEQUENCE</scope>
    <source>
        <strain evidence="6">MELC-2E11</strain>
        <tissue evidence="6">Siphon/mantle</tissue>
    </source>
</reference>
<feature type="compositionally biased region" description="Acidic residues" evidence="4">
    <location>
        <begin position="601"/>
        <end position="629"/>
    </location>
</feature>
<dbReference type="Proteomes" id="UP001164746">
    <property type="component" value="Chromosome 4"/>
</dbReference>
<feature type="compositionally biased region" description="Basic and acidic residues" evidence="4">
    <location>
        <begin position="141"/>
        <end position="169"/>
    </location>
</feature>
<feature type="compositionally biased region" description="Basic and acidic residues" evidence="4">
    <location>
        <begin position="461"/>
        <end position="509"/>
    </location>
</feature>
<feature type="compositionally biased region" description="Basic and acidic residues" evidence="4">
    <location>
        <begin position="9"/>
        <end position="23"/>
    </location>
</feature>
<evidence type="ECO:0000256" key="4">
    <source>
        <dbReference type="SAM" id="MobiDB-lite"/>
    </source>
</evidence>
<organism evidence="6 7">
    <name type="scientific">Mya arenaria</name>
    <name type="common">Soft-shell clam</name>
    <dbReference type="NCBI Taxonomy" id="6604"/>
    <lineage>
        <taxon>Eukaryota</taxon>
        <taxon>Metazoa</taxon>
        <taxon>Spiralia</taxon>
        <taxon>Lophotrochozoa</taxon>
        <taxon>Mollusca</taxon>
        <taxon>Bivalvia</taxon>
        <taxon>Autobranchia</taxon>
        <taxon>Heteroconchia</taxon>
        <taxon>Euheterodonta</taxon>
        <taxon>Imparidentia</taxon>
        <taxon>Neoheterodontei</taxon>
        <taxon>Myida</taxon>
        <taxon>Myoidea</taxon>
        <taxon>Myidae</taxon>
        <taxon>Mya</taxon>
    </lineage>
</organism>
<feature type="compositionally biased region" description="Basic and acidic residues" evidence="4">
    <location>
        <begin position="108"/>
        <end position="135"/>
    </location>
</feature>
<comment type="similarity">
    <text evidence="1">Belongs to the SPT2 family.</text>
</comment>
<feature type="compositionally biased region" description="Basic and acidic residues" evidence="4">
    <location>
        <begin position="31"/>
        <end position="77"/>
    </location>
</feature>
<name>A0ABY7E1Q4_MYAAR</name>
<feature type="compositionally biased region" description="Basic and acidic residues" evidence="4">
    <location>
        <begin position="275"/>
        <end position="298"/>
    </location>
</feature>
<feature type="compositionally biased region" description="Polar residues" evidence="4">
    <location>
        <begin position="404"/>
        <end position="414"/>
    </location>
</feature>
<feature type="compositionally biased region" description="Basic and acidic residues" evidence="4">
    <location>
        <begin position="89"/>
        <end position="101"/>
    </location>
</feature>
<gene>
    <name evidence="6" type="ORF">MAR_009448</name>
</gene>
<feature type="region of interest" description="Disordered" evidence="4">
    <location>
        <begin position="256"/>
        <end position="629"/>
    </location>
</feature>
<keyword evidence="7" id="KW-1185">Reference proteome</keyword>
<dbReference type="InterPro" id="IPR054552">
    <property type="entry name" value="SPT2_N"/>
</dbReference>
<proteinExistence type="inferred from homology"/>
<sequence length="700" mass="81784">MDFTSLLDIAHKNDKANKKEKLSGFKTELPAPKREKQEKKRSEVVQRLIDEKRRERDKEKMKNEKPSDASRTCENDQRNTQTFRIPKKNNLEMEDLMRELESGDEDSDPPKKSNGIDKYDKQKSDHSEKRSDKPRTVSVDRNSDKKHASEKTSGDKHRSESSKHGERPSSSKSSSGSSDKHGQKPKKASNLSLDELRAEVFKMKEEAQQMEKEKEKEKLKPFDQTVQKARQGVVEDKMSQQAKILSRTQMILERTKAKFAEERAGIKPQRQRGKRSGDKERAADKSGDKVKSRSTVKDDDSDDDMPNHQLDMSFNQDLLQNESGADMMKNIKKKIDEKLTNYHFPDRPEKEKKVRTNLPQRKVDRGVKKRDPHDRHRDKYGNKMLDKKQKKRDYVKQLMRSDYKSNFSTNNNDQPKPKKPVIIRRNQAPPPSMNFAELLKIAEQKSKDVPVTEPLKPIKPKKVEERPLTQDELDRRRRAEENKKRRKEEEMGLRKPYYEEFESNSKPKSDSSLLRGALTKKTAGIGSPVRKNSSQITSSTAVNKGAGRRYDEEHENVIQCKPSGSAKLKPYQQEPALNPFDRIYNQIHKNKPKPVKRPREEEEYYSDEDYEDDEYDEDDDFIDDGDANEDVSKHIRDIFGYDKSKYRHIDEEDDADMEANFTTIMKEEARSAKLGRLEDLEDIRREEEELKRKKAKKMRR</sequence>
<evidence type="ECO:0000313" key="7">
    <source>
        <dbReference type="Proteomes" id="UP001164746"/>
    </source>
</evidence>
<accession>A0ABY7E1Q4</accession>
<dbReference type="SMART" id="SM00784">
    <property type="entry name" value="SPT2"/>
    <property type="match status" value="1"/>
</dbReference>
<dbReference type="EMBL" id="CP111015">
    <property type="protein sequence ID" value="WAR02890.1"/>
    <property type="molecule type" value="Genomic_DNA"/>
</dbReference>
<evidence type="ECO:0000259" key="5">
    <source>
        <dbReference type="Pfam" id="PF22878"/>
    </source>
</evidence>
<evidence type="ECO:0000256" key="1">
    <source>
        <dbReference type="ARBA" id="ARBA00006461"/>
    </source>
</evidence>
<dbReference type="Pfam" id="PF08243">
    <property type="entry name" value="SPT2"/>
    <property type="match status" value="1"/>
</dbReference>
<dbReference type="InterPro" id="IPR013256">
    <property type="entry name" value="Chromatin_SPT2"/>
</dbReference>
<evidence type="ECO:0000313" key="6">
    <source>
        <dbReference type="EMBL" id="WAR02890.1"/>
    </source>
</evidence>
<dbReference type="Pfam" id="PF22878">
    <property type="entry name" value="SPT2_N"/>
    <property type="match status" value="1"/>
</dbReference>